<sequence>MAFKPNACSSKLLISSSGYELSLSYFSSSYKIYSLSTPIFSFSPFDQYFMKHFSIFLTSSLISLGYSGLQMYRSCQQGF</sequence>
<keyword evidence="2" id="KW-1185">Reference proteome</keyword>
<gene>
    <name evidence="1" type="ORF">FGO68_gene8098</name>
</gene>
<dbReference type="Proteomes" id="UP000785679">
    <property type="component" value="Unassembled WGS sequence"/>
</dbReference>
<evidence type="ECO:0000313" key="2">
    <source>
        <dbReference type="Proteomes" id="UP000785679"/>
    </source>
</evidence>
<evidence type="ECO:0000313" key="1">
    <source>
        <dbReference type="EMBL" id="TNV72144.1"/>
    </source>
</evidence>
<dbReference type="AlphaFoldDB" id="A0A8J8NC64"/>
<dbReference type="EMBL" id="RRYP01024028">
    <property type="protein sequence ID" value="TNV72144.1"/>
    <property type="molecule type" value="Genomic_DNA"/>
</dbReference>
<comment type="caution">
    <text evidence="1">The sequence shown here is derived from an EMBL/GenBank/DDBJ whole genome shotgun (WGS) entry which is preliminary data.</text>
</comment>
<organism evidence="1 2">
    <name type="scientific">Halteria grandinella</name>
    <dbReference type="NCBI Taxonomy" id="5974"/>
    <lineage>
        <taxon>Eukaryota</taxon>
        <taxon>Sar</taxon>
        <taxon>Alveolata</taxon>
        <taxon>Ciliophora</taxon>
        <taxon>Intramacronucleata</taxon>
        <taxon>Spirotrichea</taxon>
        <taxon>Stichotrichia</taxon>
        <taxon>Sporadotrichida</taxon>
        <taxon>Halteriidae</taxon>
        <taxon>Halteria</taxon>
    </lineage>
</organism>
<accession>A0A8J8NC64</accession>
<proteinExistence type="predicted"/>
<protein>
    <submittedName>
        <fullName evidence="1">Uncharacterized protein</fullName>
    </submittedName>
</protein>
<name>A0A8J8NC64_HALGN</name>
<reference evidence="1" key="1">
    <citation type="submission" date="2019-06" db="EMBL/GenBank/DDBJ databases">
        <authorList>
            <person name="Zheng W."/>
        </authorList>
    </citation>
    <scope>NUCLEOTIDE SEQUENCE</scope>
    <source>
        <strain evidence="1">QDHG01</strain>
    </source>
</reference>